<evidence type="ECO:0000313" key="2">
    <source>
        <dbReference type="Proteomes" id="UP001139981"/>
    </source>
</evidence>
<evidence type="ECO:0000313" key="1">
    <source>
        <dbReference type="EMBL" id="KAJ2897431.1"/>
    </source>
</evidence>
<proteinExistence type="predicted"/>
<comment type="caution">
    <text evidence="1">The sequence shown here is derived from an EMBL/GenBank/DDBJ whole genome shotgun (WGS) entry which is preliminary data.</text>
</comment>
<name>A0ACC1M793_9FUNG</name>
<dbReference type="EMBL" id="JANBVB010000119">
    <property type="protein sequence ID" value="KAJ2897431.1"/>
    <property type="molecule type" value="Genomic_DNA"/>
</dbReference>
<reference evidence="1" key="1">
    <citation type="submission" date="2022-07" db="EMBL/GenBank/DDBJ databases">
        <title>Phylogenomic reconstructions and comparative analyses of Kickxellomycotina fungi.</title>
        <authorList>
            <person name="Reynolds N.K."/>
            <person name="Stajich J.E."/>
            <person name="Barry K."/>
            <person name="Grigoriev I.V."/>
            <person name="Crous P."/>
            <person name="Smith M.E."/>
        </authorList>
    </citation>
    <scope>NUCLEOTIDE SEQUENCE</scope>
    <source>
        <strain evidence="1">CBS 190363</strain>
    </source>
</reference>
<organism evidence="1 2">
    <name type="scientific">Coemansia aciculifera</name>
    <dbReference type="NCBI Taxonomy" id="417176"/>
    <lineage>
        <taxon>Eukaryota</taxon>
        <taxon>Fungi</taxon>
        <taxon>Fungi incertae sedis</taxon>
        <taxon>Zoopagomycota</taxon>
        <taxon>Kickxellomycotina</taxon>
        <taxon>Kickxellomycetes</taxon>
        <taxon>Kickxellales</taxon>
        <taxon>Kickxellaceae</taxon>
        <taxon>Coemansia</taxon>
    </lineage>
</organism>
<gene>
    <name evidence="1" type="ORF">IWW38_001724</name>
</gene>
<sequence length="207" mass="23658">MSVYSHFNYPSPTNSEVCSSNTPAFAHDSQSPIASSRITGHINCSVYAYNNYSNKLCRMPVHQLFSTDGRLFLEYKPGHNIVYVDNQIAADQPLKQAIKHALLPPPPPPAQGMRKIQKTRRKAQKLGMPKKPHNAFIRYRCRHLHSTRQAHPSASQTELSRIIADHWKTEPQETKELLLAEYRSELSQYQEQVRRFHAQQASQATVP</sequence>
<keyword evidence="2" id="KW-1185">Reference proteome</keyword>
<dbReference type="Proteomes" id="UP001139981">
    <property type="component" value="Unassembled WGS sequence"/>
</dbReference>
<protein>
    <submittedName>
        <fullName evidence="1">Uncharacterized protein</fullName>
    </submittedName>
</protein>
<accession>A0ACC1M793</accession>